<dbReference type="SUPFAM" id="SSF47413">
    <property type="entry name" value="lambda repressor-like DNA-binding domains"/>
    <property type="match status" value="1"/>
</dbReference>
<proteinExistence type="predicted"/>
<gene>
    <name evidence="2" type="ORF">THFILI_11710</name>
</gene>
<dbReference type="OrthoDB" id="30931at2"/>
<evidence type="ECO:0000259" key="1">
    <source>
        <dbReference type="PROSITE" id="PS50943"/>
    </source>
</evidence>
<sequence length="214" mass="23806">MAKSANPLPPRILRIIQRRRELGLTQEQLARMAGFSLSLMTKIERGAADPRHLAAERLLNLSRVLNLPFLHLVEDELPEEEAETPPLKVPLYPSLKEAQEKKTNVFVPLASPMIPLGATPDHLAFFPFPGPWLVGVGVPFLKQTGYLLVDLRPLYHPQGVMVVRFGEHAALVTAEDLTAPKGYLLSFSKGLPPLWPGDYNPELVGLVRKFLVDL</sequence>
<accession>A0A0A2WS50</accession>
<organism evidence="2 3">
    <name type="scientific">Thermus filiformis</name>
    <dbReference type="NCBI Taxonomy" id="276"/>
    <lineage>
        <taxon>Bacteria</taxon>
        <taxon>Thermotogati</taxon>
        <taxon>Deinococcota</taxon>
        <taxon>Deinococci</taxon>
        <taxon>Thermales</taxon>
        <taxon>Thermaceae</taxon>
        <taxon>Thermus</taxon>
    </lineage>
</organism>
<dbReference type="Pfam" id="PF01381">
    <property type="entry name" value="HTH_3"/>
    <property type="match status" value="1"/>
</dbReference>
<protein>
    <recommendedName>
        <fullName evidence="1">HTH cro/C1-type domain-containing protein</fullName>
    </recommendedName>
</protein>
<dbReference type="CDD" id="cd00093">
    <property type="entry name" value="HTH_XRE"/>
    <property type="match status" value="1"/>
</dbReference>
<dbReference type="GO" id="GO:0003677">
    <property type="term" value="F:DNA binding"/>
    <property type="evidence" value="ECO:0007669"/>
    <property type="project" value="InterPro"/>
</dbReference>
<evidence type="ECO:0000313" key="3">
    <source>
        <dbReference type="Proteomes" id="UP000030364"/>
    </source>
</evidence>
<dbReference type="PROSITE" id="PS50943">
    <property type="entry name" value="HTH_CROC1"/>
    <property type="match status" value="1"/>
</dbReference>
<dbReference type="AlphaFoldDB" id="A0A0A2WS50"/>
<dbReference type="Proteomes" id="UP000030364">
    <property type="component" value="Unassembled WGS sequence"/>
</dbReference>
<dbReference type="RefSeq" id="WP_038061900.1">
    <property type="nucleotide sequence ID" value="NZ_JPSL02000040.1"/>
</dbReference>
<dbReference type="InterPro" id="IPR001387">
    <property type="entry name" value="Cro/C1-type_HTH"/>
</dbReference>
<name>A0A0A2WS50_THEFI</name>
<dbReference type="EMBL" id="JPSL02000040">
    <property type="protein sequence ID" value="KGQ22623.2"/>
    <property type="molecule type" value="Genomic_DNA"/>
</dbReference>
<dbReference type="Gene3D" id="1.10.260.40">
    <property type="entry name" value="lambda repressor-like DNA-binding domains"/>
    <property type="match status" value="1"/>
</dbReference>
<keyword evidence="3" id="KW-1185">Reference proteome</keyword>
<evidence type="ECO:0000313" key="2">
    <source>
        <dbReference type="EMBL" id="KGQ22623.2"/>
    </source>
</evidence>
<feature type="domain" description="HTH cro/C1-type" evidence="1">
    <location>
        <begin position="15"/>
        <end position="72"/>
    </location>
</feature>
<dbReference type="SMART" id="SM00530">
    <property type="entry name" value="HTH_XRE"/>
    <property type="match status" value="1"/>
</dbReference>
<dbReference type="InterPro" id="IPR010982">
    <property type="entry name" value="Lambda_DNA-bd_dom_sf"/>
</dbReference>
<reference evidence="2 3" key="1">
    <citation type="journal article" date="2015" name="Genome Announc.">
        <title>Draft Genome Sequence of the Thermophile Thermus filiformis ATCC 43280, Producer of Carotenoid-(Di)glucoside-Branched Fatty Acid (Di)esters and Source of Hyperthermostable Enzymes of Biotechnological Interest.</title>
        <authorList>
            <person name="Mandelli F."/>
            <person name="Oliveira Ramires B."/>
            <person name="Couger M.B."/>
            <person name="Paixao D.A."/>
            <person name="Camilo C.M."/>
            <person name="Polikarpov I."/>
            <person name="Prade R."/>
            <person name="Riano-Pachon D.M."/>
            <person name="Squina F.M."/>
        </authorList>
    </citation>
    <scope>NUCLEOTIDE SEQUENCE [LARGE SCALE GENOMIC DNA]</scope>
    <source>
        <strain evidence="2 3">ATCC 43280</strain>
    </source>
</reference>
<comment type="caution">
    <text evidence="2">The sequence shown here is derived from an EMBL/GenBank/DDBJ whole genome shotgun (WGS) entry which is preliminary data.</text>
</comment>